<keyword evidence="2" id="KW-0808">Transferase</keyword>
<dbReference type="STRING" id="917.SAMN05216326_10437"/>
<proteinExistence type="predicted"/>
<dbReference type="EMBL" id="FOCP01000003">
    <property type="protein sequence ID" value="SEM87561.1"/>
    <property type="molecule type" value="Genomic_DNA"/>
</dbReference>
<evidence type="ECO:0000259" key="1">
    <source>
        <dbReference type="Pfam" id="PF08241"/>
    </source>
</evidence>
<dbReference type="AlphaFoldDB" id="A0A1H8BXB2"/>
<evidence type="ECO:0000313" key="2">
    <source>
        <dbReference type="EMBL" id="SEM87561.1"/>
    </source>
</evidence>
<name>A0A1H8BXB2_9PROT</name>
<gene>
    <name evidence="2" type="ORF">SAMN05216325_103173</name>
</gene>
<sequence>MGMTAITARQWFATPLGQYVVEHEFLYFDQAVANIFGYNAMQLGMPYCDFLRMNRMPLRFTAGTECDNAMKATCDHLPIAGDTIDLVIVPHVLEFNKNPHQILREVYRVLIPEGHVVISGFNPLSLWGVHNFFVSEQEEFPWNGDFIALPRLKDWLKLFNFEMKGGKLCCYTPPFRQDNWRQRFRFMEDAGDRWWPISGGVYFLHAVKHKYGMRVIKPSWKSSLAGKKKIAAATQRTKQRNS</sequence>
<dbReference type="Proteomes" id="UP000199459">
    <property type="component" value="Unassembled WGS sequence"/>
</dbReference>
<dbReference type="GO" id="GO:0032259">
    <property type="term" value="P:methylation"/>
    <property type="evidence" value="ECO:0007669"/>
    <property type="project" value="UniProtKB-KW"/>
</dbReference>
<protein>
    <submittedName>
        <fullName evidence="2">Methyltransferase domain-containing protein</fullName>
    </submittedName>
</protein>
<feature type="domain" description="Methyltransferase type 11" evidence="1">
    <location>
        <begin position="70"/>
        <end position="118"/>
    </location>
</feature>
<keyword evidence="2" id="KW-0489">Methyltransferase</keyword>
<dbReference type="Pfam" id="PF08241">
    <property type="entry name" value="Methyltransf_11"/>
    <property type="match status" value="1"/>
</dbReference>
<dbReference type="Gene3D" id="3.40.50.150">
    <property type="entry name" value="Vaccinia Virus protein VP39"/>
    <property type="match status" value="1"/>
</dbReference>
<organism evidence="2 3">
    <name type="scientific">Nitrosomonas marina</name>
    <dbReference type="NCBI Taxonomy" id="917"/>
    <lineage>
        <taxon>Bacteria</taxon>
        <taxon>Pseudomonadati</taxon>
        <taxon>Pseudomonadota</taxon>
        <taxon>Betaproteobacteria</taxon>
        <taxon>Nitrosomonadales</taxon>
        <taxon>Nitrosomonadaceae</taxon>
        <taxon>Nitrosomonas</taxon>
    </lineage>
</organism>
<dbReference type="GO" id="GO:0008757">
    <property type="term" value="F:S-adenosylmethionine-dependent methyltransferase activity"/>
    <property type="evidence" value="ECO:0007669"/>
    <property type="project" value="InterPro"/>
</dbReference>
<dbReference type="InterPro" id="IPR013216">
    <property type="entry name" value="Methyltransf_11"/>
</dbReference>
<accession>A0A1H8BXB2</accession>
<evidence type="ECO:0000313" key="3">
    <source>
        <dbReference type="Proteomes" id="UP000199459"/>
    </source>
</evidence>
<dbReference type="SUPFAM" id="SSF53335">
    <property type="entry name" value="S-adenosyl-L-methionine-dependent methyltransferases"/>
    <property type="match status" value="1"/>
</dbReference>
<dbReference type="InterPro" id="IPR029063">
    <property type="entry name" value="SAM-dependent_MTases_sf"/>
</dbReference>
<reference evidence="2 3" key="1">
    <citation type="submission" date="2016-10" db="EMBL/GenBank/DDBJ databases">
        <authorList>
            <person name="de Groot N.N."/>
        </authorList>
    </citation>
    <scope>NUCLEOTIDE SEQUENCE [LARGE SCALE GENOMIC DNA]</scope>
    <source>
        <strain evidence="2 3">Nm22</strain>
    </source>
</reference>